<dbReference type="Gene3D" id="3.40.720.10">
    <property type="entry name" value="Alkaline Phosphatase, subunit A"/>
    <property type="match status" value="1"/>
</dbReference>
<dbReference type="Gene3D" id="3.30.1120.10">
    <property type="match status" value="1"/>
</dbReference>
<sequence length="435" mass="47041">MEVTFFGHPSKWIGEKLLFLISPPPSLPRPKFSEHSHMKHAYPSPYLSGLVARPRGSGLLDRHRATSERDGTLLDDLVHGASDKPHPWTKQDQGMVDALDQSVGAVMEALYEAQMLDNSIVVFSSDNGGSPFGFHATRSFNWPLRGSKGTHWEGGTRAAAFIWSPLLRKRRRVSHQMMHITDWLPTLYHAAGGHKERLEGRLDGYNMWDVLSRNLSSPRIEVLYNIEPQQSTAALRYYDYKLVEGVSFGGVWDDRFPTPGGKRPHADLDELMANSTVARVLRGVGRSAGRRGAGVVGAGGPVGAGSPGLGVSWSGGVLSFGGPGGRGGLGGGVGLGGVFPRVWGLKGWWWGGGVAGFLGSGPPGWRGFGGPGGVGGGAVFAFYMQLLAKLQKRLDRYRKSAVAPRNKDADPLGFPECDRETWGPWVDPPNDSQKL</sequence>
<dbReference type="InterPro" id="IPR047115">
    <property type="entry name" value="ARSB"/>
</dbReference>
<dbReference type="OrthoDB" id="103349at2759"/>
<dbReference type="PANTHER" id="PTHR10342">
    <property type="entry name" value="ARYLSULFATASE"/>
    <property type="match status" value="1"/>
</dbReference>
<evidence type="ECO:0000313" key="9">
    <source>
        <dbReference type="Proteomes" id="UP000821853"/>
    </source>
</evidence>
<evidence type="ECO:0000256" key="2">
    <source>
        <dbReference type="ARBA" id="ARBA00008779"/>
    </source>
</evidence>
<dbReference type="Proteomes" id="UP000821853">
    <property type="component" value="Chromosome 3"/>
</dbReference>
<comment type="cofactor">
    <cofactor evidence="1">
        <name>Ca(2+)</name>
        <dbReference type="ChEBI" id="CHEBI:29108"/>
    </cofactor>
</comment>
<dbReference type="GO" id="GO:0008484">
    <property type="term" value="F:sulfuric ester hydrolase activity"/>
    <property type="evidence" value="ECO:0007669"/>
    <property type="project" value="InterPro"/>
</dbReference>
<name>A0A9J6G5Z1_HAELO</name>
<organism evidence="8 9">
    <name type="scientific">Haemaphysalis longicornis</name>
    <name type="common">Bush tick</name>
    <dbReference type="NCBI Taxonomy" id="44386"/>
    <lineage>
        <taxon>Eukaryota</taxon>
        <taxon>Metazoa</taxon>
        <taxon>Ecdysozoa</taxon>
        <taxon>Arthropoda</taxon>
        <taxon>Chelicerata</taxon>
        <taxon>Arachnida</taxon>
        <taxon>Acari</taxon>
        <taxon>Parasitiformes</taxon>
        <taxon>Ixodida</taxon>
        <taxon>Ixodoidea</taxon>
        <taxon>Ixodidae</taxon>
        <taxon>Haemaphysalinae</taxon>
        <taxon>Haemaphysalis</taxon>
    </lineage>
</organism>
<gene>
    <name evidence="8" type="ORF">HPB48_011280</name>
</gene>
<comment type="similarity">
    <text evidence="2">Belongs to the sulfatase family.</text>
</comment>
<keyword evidence="4" id="KW-0106">Calcium</keyword>
<dbReference type="InterPro" id="IPR017850">
    <property type="entry name" value="Alkaline_phosphatase_core_sf"/>
</dbReference>
<accession>A0A9J6G5Z1</accession>
<reference evidence="8 9" key="1">
    <citation type="journal article" date="2020" name="Cell">
        <title>Large-Scale Comparative Analyses of Tick Genomes Elucidate Their Genetic Diversity and Vector Capacities.</title>
        <authorList>
            <consortium name="Tick Genome and Microbiome Consortium (TIGMIC)"/>
            <person name="Jia N."/>
            <person name="Wang J."/>
            <person name="Shi W."/>
            <person name="Du L."/>
            <person name="Sun Y."/>
            <person name="Zhan W."/>
            <person name="Jiang J.F."/>
            <person name="Wang Q."/>
            <person name="Zhang B."/>
            <person name="Ji P."/>
            <person name="Bell-Sakyi L."/>
            <person name="Cui X.M."/>
            <person name="Yuan T.T."/>
            <person name="Jiang B.G."/>
            <person name="Yang W.F."/>
            <person name="Lam T.T."/>
            <person name="Chang Q.C."/>
            <person name="Ding S.J."/>
            <person name="Wang X.J."/>
            <person name="Zhu J.G."/>
            <person name="Ruan X.D."/>
            <person name="Zhao L."/>
            <person name="Wei J.T."/>
            <person name="Ye R.Z."/>
            <person name="Que T.C."/>
            <person name="Du C.H."/>
            <person name="Zhou Y.H."/>
            <person name="Cheng J.X."/>
            <person name="Dai P.F."/>
            <person name="Guo W.B."/>
            <person name="Han X.H."/>
            <person name="Huang E.J."/>
            <person name="Li L.F."/>
            <person name="Wei W."/>
            <person name="Gao Y.C."/>
            <person name="Liu J.Z."/>
            <person name="Shao H.Z."/>
            <person name="Wang X."/>
            <person name="Wang C.C."/>
            <person name="Yang T.C."/>
            <person name="Huo Q.B."/>
            <person name="Li W."/>
            <person name="Chen H.Y."/>
            <person name="Chen S.E."/>
            <person name="Zhou L.G."/>
            <person name="Ni X.B."/>
            <person name="Tian J.H."/>
            <person name="Sheng Y."/>
            <person name="Liu T."/>
            <person name="Pan Y.S."/>
            <person name="Xia L.Y."/>
            <person name="Li J."/>
            <person name="Zhao F."/>
            <person name="Cao W.C."/>
        </authorList>
    </citation>
    <scope>NUCLEOTIDE SEQUENCE [LARGE SCALE GENOMIC DNA]</scope>
    <source>
        <strain evidence="8">HaeL-2018</strain>
    </source>
</reference>
<keyword evidence="5" id="KW-0325">Glycoprotein</keyword>
<evidence type="ECO:0000256" key="5">
    <source>
        <dbReference type="ARBA" id="ARBA00023180"/>
    </source>
</evidence>
<dbReference type="AlphaFoldDB" id="A0A9J6G5Z1"/>
<proteinExistence type="inferred from homology"/>
<evidence type="ECO:0000256" key="4">
    <source>
        <dbReference type="ARBA" id="ARBA00022837"/>
    </source>
</evidence>
<feature type="domain" description="Sulfatase N-terminal" evidence="7">
    <location>
        <begin position="94"/>
        <end position="192"/>
    </location>
</feature>
<evidence type="ECO:0000256" key="6">
    <source>
        <dbReference type="SAM" id="MobiDB-lite"/>
    </source>
</evidence>
<dbReference type="Pfam" id="PF00884">
    <property type="entry name" value="Sulfatase"/>
    <property type="match status" value="1"/>
</dbReference>
<comment type="caution">
    <text evidence="8">The sequence shown here is derived from an EMBL/GenBank/DDBJ whole genome shotgun (WGS) entry which is preliminary data.</text>
</comment>
<dbReference type="GO" id="GO:0046872">
    <property type="term" value="F:metal ion binding"/>
    <property type="evidence" value="ECO:0007669"/>
    <property type="project" value="UniProtKB-KW"/>
</dbReference>
<dbReference type="PANTHER" id="PTHR10342:SF273">
    <property type="entry name" value="RE14504P"/>
    <property type="match status" value="1"/>
</dbReference>
<keyword evidence="3" id="KW-0479">Metal-binding</keyword>
<feature type="compositionally biased region" description="Basic and acidic residues" evidence="6">
    <location>
        <begin position="405"/>
        <end position="421"/>
    </location>
</feature>
<dbReference type="InterPro" id="IPR000917">
    <property type="entry name" value="Sulfatase_N"/>
</dbReference>
<evidence type="ECO:0000256" key="1">
    <source>
        <dbReference type="ARBA" id="ARBA00001913"/>
    </source>
</evidence>
<evidence type="ECO:0000313" key="8">
    <source>
        <dbReference type="EMBL" id="KAH9370113.1"/>
    </source>
</evidence>
<feature type="region of interest" description="Disordered" evidence="6">
    <location>
        <begin position="401"/>
        <end position="435"/>
    </location>
</feature>
<keyword evidence="9" id="KW-1185">Reference proteome</keyword>
<dbReference type="VEuPathDB" id="VectorBase:HLOH_052061"/>
<evidence type="ECO:0000259" key="7">
    <source>
        <dbReference type="Pfam" id="PF00884"/>
    </source>
</evidence>
<dbReference type="EMBL" id="JABSTR010000005">
    <property type="protein sequence ID" value="KAH9370113.1"/>
    <property type="molecule type" value="Genomic_DNA"/>
</dbReference>
<evidence type="ECO:0000256" key="3">
    <source>
        <dbReference type="ARBA" id="ARBA00022723"/>
    </source>
</evidence>
<dbReference type="SUPFAM" id="SSF53649">
    <property type="entry name" value="Alkaline phosphatase-like"/>
    <property type="match status" value="1"/>
</dbReference>
<protein>
    <recommendedName>
        <fullName evidence="7">Sulfatase N-terminal domain-containing protein</fullName>
    </recommendedName>
</protein>